<sequence length="179" mass="20159">MIALQEACKEKCGFYTQLSKFLPMRLMSYMMLPYTLPVESAYCVALRLVDWFPDIPDDVRWMQEQFCQIMGTVYSKARERLLSFSSKESGTVLRKCHTAPLDTSIHSTCCPPKMAHSSTHLEGWLWDLPYCEDLAGKEVAVETSEGFVSPSFFMNSGQSGVDTSIDSSSENSFQTASED</sequence>
<reference evidence="2" key="1">
    <citation type="journal article" date="2023" name="DNA Res.">
        <title>Chromosome-level genome assembly of Phrynocephalus forsythii using third-generation DNA sequencing and Hi-C analysis.</title>
        <authorList>
            <person name="Qi Y."/>
            <person name="Zhao W."/>
            <person name="Zhao Y."/>
            <person name="Niu C."/>
            <person name="Cao S."/>
            <person name="Zhang Y."/>
        </authorList>
    </citation>
    <scope>NUCLEOTIDE SEQUENCE</scope>
    <source>
        <tissue evidence="2">Muscle</tissue>
    </source>
</reference>
<gene>
    <name evidence="2" type="ORF">JRQ81_015641</name>
</gene>
<name>A0A9Q0XUE4_9SAUR</name>
<keyword evidence="3" id="KW-1185">Reference proteome</keyword>
<protein>
    <recommendedName>
        <fullName evidence="4">PLPL2 protein</fullName>
    </recommendedName>
</protein>
<dbReference type="AlphaFoldDB" id="A0A9Q0XUE4"/>
<evidence type="ECO:0000256" key="1">
    <source>
        <dbReference type="SAM" id="MobiDB-lite"/>
    </source>
</evidence>
<evidence type="ECO:0008006" key="4">
    <source>
        <dbReference type="Google" id="ProtNLM"/>
    </source>
</evidence>
<dbReference type="Proteomes" id="UP001142489">
    <property type="component" value="Unassembled WGS sequence"/>
</dbReference>
<dbReference type="EMBL" id="JAPFRF010000006">
    <property type="protein sequence ID" value="KAJ7329467.1"/>
    <property type="molecule type" value="Genomic_DNA"/>
</dbReference>
<evidence type="ECO:0000313" key="2">
    <source>
        <dbReference type="EMBL" id="KAJ7329467.1"/>
    </source>
</evidence>
<proteinExistence type="predicted"/>
<dbReference type="OrthoDB" id="197155at2759"/>
<accession>A0A9Q0XUE4</accession>
<organism evidence="2 3">
    <name type="scientific">Phrynocephalus forsythii</name>
    <dbReference type="NCBI Taxonomy" id="171643"/>
    <lineage>
        <taxon>Eukaryota</taxon>
        <taxon>Metazoa</taxon>
        <taxon>Chordata</taxon>
        <taxon>Craniata</taxon>
        <taxon>Vertebrata</taxon>
        <taxon>Euteleostomi</taxon>
        <taxon>Lepidosauria</taxon>
        <taxon>Squamata</taxon>
        <taxon>Bifurcata</taxon>
        <taxon>Unidentata</taxon>
        <taxon>Episquamata</taxon>
        <taxon>Toxicofera</taxon>
        <taxon>Iguania</taxon>
        <taxon>Acrodonta</taxon>
        <taxon>Agamidae</taxon>
        <taxon>Agaminae</taxon>
        <taxon>Phrynocephalus</taxon>
    </lineage>
</organism>
<feature type="region of interest" description="Disordered" evidence="1">
    <location>
        <begin position="160"/>
        <end position="179"/>
    </location>
</feature>
<comment type="caution">
    <text evidence="2">The sequence shown here is derived from an EMBL/GenBank/DDBJ whole genome shotgun (WGS) entry which is preliminary data.</text>
</comment>
<evidence type="ECO:0000313" key="3">
    <source>
        <dbReference type="Proteomes" id="UP001142489"/>
    </source>
</evidence>